<name>X1F6F9_9ZZZZ</name>
<organism evidence="1">
    <name type="scientific">marine sediment metagenome</name>
    <dbReference type="NCBI Taxonomy" id="412755"/>
    <lineage>
        <taxon>unclassified sequences</taxon>
        <taxon>metagenomes</taxon>
        <taxon>ecological metagenomes</taxon>
    </lineage>
</organism>
<dbReference type="AlphaFoldDB" id="X1F6F9"/>
<sequence length="177" mass="20617">NLNYFYSIETPTDETYKQTGITPLSALSDLSIYRYINNGFEKLVNVELKAHNPATKHISKDIEKIIREEKDGNWFHVLKNINKETLPSVFNKFISSFEEHKGKGTEKFILFCICILDKKFGIIKRFDYDPSFVKNVSNLMEEFFCLSKLTNSNNIKDKNLPEQKVILKNNGWTIIKP</sequence>
<accession>X1F6F9</accession>
<reference evidence="1" key="1">
    <citation type="journal article" date="2014" name="Front. Microbiol.">
        <title>High frequency of phylogenetically diverse reductive dehalogenase-homologous genes in deep subseafloor sedimentary metagenomes.</title>
        <authorList>
            <person name="Kawai M."/>
            <person name="Futagami T."/>
            <person name="Toyoda A."/>
            <person name="Takaki Y."/>
            <person name="Nishi S."/>
            <person name="Hori S."/>
            <person name="Arai W."/>
            <person name="Tsubouchi T."/>
            <person name="Morono Y."/>
            <person name="Uchiyama I."/>
            <person name="Ito T."/>
            <person name="Fujiyama A."/>
            <person name="Inagaki F."/>
            <person name="Takami H."/>
        </authorList>
    </citation>
    <scope>NUCLEOTIDE SEQUENCE</scope>
    <source>
        <strain evidence="1">Expedition CK06-06</strain>
    </source>
</reference>
<evidence type="ECO:0000313" key="1">
    <source>
        <dbReference type="EMBL" id="GAH28165.1"/>
    </source>
</evidence>
<feature type="non-terminal residue" evidence="1">
    <location>
        <position position="1"/>
    </location>
</feature>
<dbReference type="EMBL" id="BARU01003850">
    <property type="protein sequence ID" value="GAH28165.1"/>
    <property type="molecule type" value="Genomic_DNA"/>
</dbReference>
<comment type="caution">
    <text evidence="1">The sequence shown here is derived from an EMBL/GenBank/DDBJ whole genome shotgun (WGS) entry which is preliminary data.</text>
</comment>
<proteinExistence type="predicted"/>
<protein>
    <submittedName>
        <fullName evidence="1">Uncharacterized protein</fullName>
    </submittedName>
</protein>
<gene>
    <name evidence="1" type="ORF">S03H2_08072</name>
</gene>